<dbReference type="CDD" id="cd06260">
    <property type="entry name" value="DUF820-like"/>
    <property type="match status" value="1"/>
</dbReference>
<dbReference type="Pfam" id="PF05685">
    <property type="entry name" value="Uma2"/>
    <property type="match status" value="1"/>
</dbReference>
<gene>
    <name evidence="2" type="ORF">LEM8419_00659</name>
</gene>
<evidence type="ECO:0000313" key="2">
    <source>
        <dbReference type="EMBL" id="CAH0999361.1"/>
    </source>
</evidence>
<dbReference type="InterPro" id="IPR011335">
    <property type="entry name" value="Restrct_endonuc-II-like"/>
</dbReference>
<feature type="domain" description="Putative restriction endonuclease" evidence="1">
    <location>
        <begin position="25"/>
        <end position="196"/>
    </location>
</feature>
<dbReference type="SUPFAM" id="SSF52980">
    <property type="entry name" value="Restriction endonuclease-like"/>
    <property type="match status" value="1"/>
</dbReference>
<evidence type="ECO:0000313" key="3">
    <source>
        <dbReference type="Proteomes" id="UP000837803"/>
    </source>
</evidence>
<dbReference type="EMBL" id="CAKLPZ010000001">
    <property type="protein sequence ID" value="CAH0999361.1"/>
    <property type="molecule type" value="Genomic_DNA"/>
</dbReference>
<name>A0ABN8F3K8_9BACT</name>
<dbReference type="InterPro" id="IPR008538">
    <property type="entry name" value="Uma2"/>
</dbReference>
<comment type="caution">
    <text evidence="2">The sequence shown here is derived from an EMBL/GenBank/DDBJ whole genome shotgun (WGS) entry which is preliminary data.</text>
</comment>
<sequence>MPFTIELPADRRVQLRFEDSLTPVEFAAFCARHPELLVEREPDGQLSIMSPVHLLSGGQEADIVIHLGMFVLSHKLGKVYSPTTGFTLPDGSVRSADASFVSKEQLDRLTQEQKHSFAPVVPEFIVEIRSDTDRIGRLQTKLREVWIANGVQLAWLIDPKNQLTYIYRSDGSEQVITGFDKVLSGETVLPGFELPLGDLEIG</sequence>
<dbReference type="InterPro" id="IPR012296">
    <property type="entry name" value="Nuclease_put_TT1808"/>
</dbReference>
<accession>A0ABN8F3K8</accession>
<protein>
    <recommendedName>
        <fullName evidence="1">Putative restriction endonuclease domain-containing protein</fullName>
    </recommendedName>
</protein>
<reference evidence="2" key="1">
    <citation type="submission" date="2021-12" db="EMBL/GenBank/DDBJ databases">
        <authorList>
            <person name="Rodrigo-Torres L."/>
            <person name="Arahal R. D."/>
            <person name="Lucena T."/>
        </authorList>
    </citation>
    <scope>NUCLEOTIDE SEQUENCE</scope>
    <source>
        <strain evidence="2">CECT 8419</strain>
    </source>
</reference>
<evidence type="ECO:0000259" key="1">
    <source>
        <dbReference type="Pfam" id="PF05685"/>
    </source>
</evidence>
<dbReference type="Gene3D" id="3.90.1570.10">
    <property type="entry name" value="tt1808, chain A"/>
    <property type="match status" value="1"/>
</dbReference>
<dbReference type="PANTHER" id="PTHR34107:SF1">
    <property type="entry name" value="SLL0198 PROTEIN"/>
    <property type="match status" value="1"/>
</dbReference>
<proteinExistence type="predicted"/>
<keyword evidence="3" id="KW-1185">Reference proteome</keyword>
<organism evidence="2 3">
    <name type="scientific">Neolewinella maritima</name>
    <dbReference type="NCBI Taxonomy" id="1383882"/>
    <lineage>
        <taxon>Bacteria</taxon>
        <taxon>Pseudomonadati</taxon>
        <taxon>Bacteroidota</taxon>
        <taxon>Saprospiria</taxon>
        <taxon>Saprospirales</taxon>
        <taxon>Lewinellaceae</taxon>
        <taxon>Neolewinella</taxon>
    </lineage>
</organism>
<dbReference type="PANTHER" id="PTHR34107">
    <property type="entry name" value="SLL0198 PROTEIN-RELATED"/>
    <property type="match status" value="1"/>
</dbReference>
<dbReference type="Proteomes" id="UP000837803">
    <property type="component" value="Unassembled WGS sequence"/>
</dbReference>
<dbReference type="RefSeq" id="WP_238749549.1">
    <property type="nucleotide sequence ID" value="NZ_CAKLPZ010000001.1"/>
</dbReference>